<keyword evidence="5" id="KW-1185">Reference proteome</keyword>
<evidence type="ECO:0000313" key="4">
    <source>
        <dbReference type="EMBL" id="QDU91029.1"/>
    </source>
</evidence>
<feature type="transmembrane region" description="Helical" evidence="2">
    <location>
        <begin position="6"/>
        <end position="31"/>
    </location>
</feature>
<feature type="transmembrane region" description="Helical" evidence="2">
    <location>
        <begin position="136"/>
        <end position="159"/>
    </location>
</feature>
<keyword evidence="2" id="KW-1133">Transmembrane helix</keyword>
<dbReference type="RefSeq" id="WP_145290687.1">
    <property type="nucleotide sequence ID" value="NZ_CP036291.1"/>
</dbReference>
<evidence type="ECO:0000259" key="3">
    <source>
        <dbReference type="Pfam" id="PF13386"/>
    </source>
</evidence>
<proteinExistence type="predicted"/>
<accession>A0A518DHS3</accession>
<dbReference type="PANTHER" id="PTHR42208">
    <property type="entry name" value="HEAVY METAL TRANSPORTER-RELATED"/>
    <property type="match status" value="1"/>
</dbReference>
<feature type="transmembrane region" description="Helical" evidence="2">
    <location>
        <begin position="81"/>
        <end position="101"/>
    </location>
</feature>
<dbReference type="OrthoDB" id="9800141at2"/>
<feature type="region of interest" description="Disordered" evidence="1">
    <location>
        <begin position="240"/>
        <end position="264"/>
    </location>
</feature>
<gene>
    <name evidence="4" type="ORF">Pla175_44460</name>
</gene>
<feature type="domain" description="Urease accessory protein UreH-like transmembrane" evidence="3">
    <location>
        <begin position="8"/>
        <end position="217"/>
    </location>
</feature>
<dbReference type="AlphaFoldDB" id="A0A518DHS3"/>
<sequence length="264" mass="26965">MTPMLIAVLSASLLGSLHCAGMCGPFCGIAVSGGRSARSAAMLHAAYHGGRLVTYALVGMAAGAAGALLDLASTLAGLQPIALALAGGMMVLFGLAEVARLRNWQTRFARFGHWRPPAAWGRLIQRGQRFAARRSALPRALSIGLLTTLLPCGWLYAFVVTAAGAGGPLQGAAVMAAFWLGTLPVMLTLGIGVRRLAGVLGDRLPLATAAALIAVGMVTLSGRLTISAEALAQQVTVEAPSAAGQAPDPNTLPPCCREPQPEAP</sequence>
<protein>
    <recommendedName>
        <fullName evidence="3">Urease accessory protein UreH-like transmembrane domain-containing protein</fullName>
    </recommendedName>
</protein>
<evidence type="ECO:0000256" key="2">
    <source>
        <dbReference type="SAM" id="Phobius"/>
    </source>
</evidence>
<feature type="transmembrane region" description="Helical" evidence="2">
    <location>
        <begin position="204"/>
        <end position="226"/>
    </location>
</feature>
<name>A0A518DHS3_9BACT</name>
<dbReference type="EMBL" id="CP036291">
    <property type="protein sequence ID" value="QDU91029.1"/>
    <property type="molecule type" value="Genomic_DNA"/>
</dbReference>
<keyword evidence="2" id="KW-0472">Membrane</keyword>
<organism evidence="4 5">
    <name type="scientific">Pirellulimonas nuda</name>
    <dbReference type="NCBI Taxonomy" id="2528009"/>
    <lineage>
        <taxon>Bacteria</taxon>
        <taxon>Pseudomonadati</taxon>
        <taxon>Planctomycetota</taxon>
        <taxon>Planctomycetia</taxon>
        <taxon>Pirellulales</taxon>
        <taxon>Lacipirellulaceae</taxon>
        <taxon>Pirellulimonas</taxon>
    </lineage>
</organism>
<keyword evidence="2" id="KW-0812">Transmembrane</keyword>
<dbReference type="PANTHER" id="PTHR42208:SF1">
    <property type="entry name" value="HEAVY METAL TRANSPORTER"/>
    <property type="match status" value="1"/>
</dbReference>
<evidence type="ECO:0000256" key="1">
    <source>
        <dbReference type="SAM" id="MobiDB-lite"/>
    </source>
</evidence>
<dbReference type="Proteomes" id="UP000317429">
    <property type="component" value="Chromosome"/>
</dbReference>
<dbReference type="InterPro" id="IPR039447">
    <property type="entry name" value="UreH-like_TM_dom"/>
</dbReference>
<feature type="transmembrane region" description="Helical" evidence="2">
    <location>
        <begin position="52"/>
        <end position="69"/>
    </location>
</feature>
<evidence type="ECO:0000313" key="5">
    <source>
        <dbReference type="Proteomes" id="UP000317429"/>
    </source>
</evidence>
<dbReference type="KEGG" id="pnd:Pla175_44460"/>
<reference evidence="4 5" key="1">
    <citation type="submission" date="2019-02" db="EMBL/GenBank/DDBJ databases">
        <title>Deep-cultivation of Planctomycetes and their phenomic and genomic characterization uncovers novel biology.</title>
        <authorList>
            <person name="Wiegand S."/>
            <person name="Jogler M."/>
            <person name="Boedeker C."/>
            <person name="Pinto D."/>
            <person name="Vollmers J."/>
            <person name="Rivas-Marin E."/>
            <person name="Kohn T."/>
            <person name="Peeters S.H."/>
            <person name="Heuer A."/>
            <person name="Rast P."/>
            <person name="Oberbeckmann S."/>
            <person name="Bunk B."/>
            <person name="Jeske O."/>
            <person name="Meyerdierks A."/>
            <person name="Storesund J.E."/>
            <person name="Kallscheuer N."/>
            <person name="Luecker S."/>
            <person name="Lage O.M."/>
            <person name="Pohl T."/>
            <person name="Merkel B.J."/>
            <person name="Hornburger P."/>
            <person name="Mueller R.-W."/>
            <person name="Bruemmer F."/>
            <person name="Labrenz M."/>
            <person name="Spormann A.M."/>
            <person name="Op den Camp H."/>
            <person name="Overmann J."/>
            <person name="Amann R."/>
            <person name="Jetten M.S.M."/>
            <person name="Mascher T."/>
            <person name="Medema M.H."/>
            <person name="Devos D.P."/>
            <person name="Kaster A.-K."/>
            <person name="Ovreas L."/>
            <person name="Rohde M."/>
            <person name="Galperin M.Y."/>
            <person name="Jogler C."/>
        </authorList>
    </citation>
    <scope>NUCLEOTIDE SEQUENCE [LARGE SCALE GENOMIC DNA]</scope>
    <source>
        <strain evidence="4 5">Pla175</strain>
    </source>
</reference>
<feature type="transmembrane region" description="Helical" evidence="2">
    <location>
        <begin position="171"/>
        <end position="192"/>
    </location>
</feature>
<dbReference type="Pfam" id="PF13386">
    <property type="entry name" value="DsbD_2"/>
    <property type="match status" value="1"/>
</dbReference>